<organism evidence="2">
    <name type="scientific">Salix viminalis</name>
    <name type="common">Common osier</name>
    <name type="synonym">Basket willow</name>
    <dbReference type="NCBI Taxonomy" id="40686"/>
    <lineage>
        <taxon>Eukaryota</taxon>
        <taxon>Viridiplantae</taxon>
        <taxon>Streptophyta</taxon>
        <taxon>Embryophyta</taxon>
        <taxon>Tracheophyta</taxon>
        <taxon>Spermatophyta</taxon>
        <taxon>Magnoliopsida</taxon>
        <taxon>eudicotyledons</taxon>
        <taxon>Gunneridae</taxon>
        <taxon>Pentapetalae</taxon>
        <taxon>rosids</taxon>
        <taxon>fabids</taxon>
        <taxon>Malpighiales</taxon>
        <taxon>Salicaceae</taxon>
        <taxon>Saliceae</taxon>
        <taxon>Salix</taxon>
    </lineage>
</organism>
<feature type="chain" id="PRO_5026759109" evidence="1">
    <location>
        <begin position="26"/>
        <end position="118"/>
    </location>
</feature>
<dbReference type="EMBL" id="CAADRP010000169">
    <property type="protein sequence ID" value="VFU24301.1"/>
    <property type="molecule type" value="Genomic_DNA"/>
</dbReference>
<keyword evidence="1" id="KW-0732">Signal</keyword>
<feature type="signal peptide" evidence="1">
    <location>
        <begin position="1"/>
        <end position="25"/>
    </location>
</feature>
<sequence length="118" mass="13286">MKKMMSWIFISSSLLWTIKVHQVCSSPTFVAGPVCQLDTYYVARQTTLQAEEVELLGSTSPLKILSTKHSQIPMDELEILKEQETVAGLKASCSAIRDHLTLAYRQKEDDQEVDVMVP</sequence>
<name>A0A6N2KM59_SALVM</name>
<accession>A0A6N2KM59</accession>
<evidence type="ECO:0000256" key="1">
    <source>
        <dbReference type="SAM" id="SignalP"/>
    </source>
</evidence>
<protein>
    <submittedName>
        <fullName evidence="2">Uncharacterized protein</fullName>
    </submittedName>
</protein>
<evidence type="ECO:0000313" key="2">
    <source>
        <dbReference type="EMBL" id="VFU24301.1"/>
    </source>
</evidence>
<dbReference type="AlphaFoldDB" id="A0A6N2KM59"/>
<reference evidence="2" key="1">
    <citation type="submission" date="2019-03" db="EMBL/GenBank/DDBJ databases">
        <authorList>
            <person name="Mank J."/>
            <person name="Almeida P."/>
        </authorList>
    </citation>
    <scope>NUCLEOTIDE SEQUENCE</scope>
    <source>
        <strain evidence="2">78183</strain>
    </source>
</reference>
<gene>
    <name evidence="2" type="ORF">SVIM_LOCUS44783</name>
</gene>
<proteinExistence type="predicted"/>